<dbReference type="GO" id="GO:0005737">
    <property type="term" value="C:cytoplasm"/>
    <property type="evidence" value="ECO:0007669"/>
    <property type="project" value="TreeGrafter"/>
</dbReference>
<dbReference type="Pfam" id="PF01597">
    <property type="entry name" value="GCV_H"/>
    <property type="match status" value="1"/>
</dbReference>
<dbReference type="InterPro" id="IPR002930">
    <property type="entry name" value="GCV_H"/>
</dbReference>
<comment type="subunit">
    <text evidence="3">The glycine cleavage system is composed of four proteins: P, T, L and H.</text>
</comment>
<dbReference type="CDD" id="cd06848">
    <property type="entry name" value="GCS_H"/>
    <property type="match status" value="1"/>
</dbReference>
<dbReference type="Gene3D" id="2.40.50.100">
    <property type="match status" value="1"/>
</dbReference>
<comment type="function">
    <text evidence="3">The glycine cleavage system catalyzes the degradation of glycine. The H protein shuttles the methylamine group of glycine from the P protein to the T protein.</text>
</comment>
<dbReference type="InterPro" id="IPR017453">
    <property type="entry name" value="GCV_H_sub"/>
</dbReference>
<dbReference type="EMBL" id="DTPE01000188">
    <property type="protein sequence ID" value="HGE75393.1"/>
    <property type="molecule type" value="Genomic_DNA"/>
</dbReference>
<dbReference type="GO" id="GO:0005960">
    <property type="term" value="C:glycine cleavage complex"/>
    <property type="evidence" value="ECO:0007669"/>
    <property type="project" value="InterPro"/>
</dbReference>
<accession>A0A7V3VSW0</accession>
<dbReference type="HAMAP" id="MF_00272">
    <property type="entry name" value="GcvH"/>
    <property type="match status" value="1"/>
</dbReference>
<dbReference type="PANTHER" id="PTHR11715:SF3">
    <property type="entry name" value="GLYCINE CLEAVAGE SYSTEM H PROTEIN-RELATED"/>
    <property type="match status" value="1"/>
</dbReference>
<protein>
    <recommendedName>
        <fullName evidence="3">Glycine cleavage system H protein</fullName>
    </recommendedName>
</protein>
<comment type="cofactor">
    <cofactor evidence="3">
        <name>(R)-lipoate</name>
        <dbReference type="ChEBI" id="CHEBI:83088"/>
    </cofactor>
    <text evidence="3">Binds 1 lipoyl cofactor covalently.</text>
</comment>
<dbReference type="GO" id="GO:0009249">
    <property type="term" value="P:protein lipoylation"/>
    <property type="evidence" value="ECO:0007669"/>
    <property type="project" value="TreeGrafter"/>
</dbReference>
<feature type="domain" description="Lipoyl-binding" evidence="5">
    <location>
        <begin position="17"/>
        <end position="99"/>
    </location>
</feature>
<dbReference type="NCBIfam" id="TIGR00527">
    <property type="entry name" value="gcvH"/>
    <property type="match status" value="1"/>
</dbReference>
<dbReference type="NCBIfam" id="NF002270">
    <property type="entry name" value="PRK01202.1"/>
    <property type="match status" value="1"/>
</dbReference>
<organism evidence="6">
    <name type="scientific">Mesoaciditoga lauensis</name>
    <dbReference type="NCBI Taxonomy" id="1495039"/>
    <lineage>
        <taxon>Bacteria</taxon>
        <taxon>Thermotogati</taxon>
        <taxon>Thermotogota</taxon>
        <taxon>Thermotogae</taxon>
        <taxon>Mesoaciditogales</taxon>
        <taxon>Mesoaciditogaceae</taxon>
        <taxon>Mesoaciditoga</taxon>
    </lineage>
</organism>
<evidence type="ECO:0000256" key="1">
    <source>
        <dbReference type="ARBA" id="ARBA00009249"/>
    </source>
</evidence>
<dbReference type="PROSITE" id="PS50968">
    <property type="entry name" value="BIOTINYL_LIPOYL"/>
    <property type="match status" value="1"/>
</dbReference>
<evidence type="ECO:0000256" key="4">
    <source>
        <dbReference type="PIRSR" id="PIRSR617453-50"/>
    </source>
</evidence>
<dbReference type="SUPFAM" id="SSF51230">
    <property type="entry name" value="Single hybrid motif"/>
    <property type="match status" value="1"/>
</dbReference>
<gene>
    <name evidence="3 6" type="primary">gcvH</name>
    <name evidence="6" type="ORF">ENX73_04640</name>
</gene>
<dbReference type="GO" id="GO:0019464">
    <property type="term" value="P:glycine decarboxylation via glycine cleavage system"/>
    <property type="evidence" value="ECO:0007669"/>
    <property type="project" value="UniProtKB-UniRule"/>
</dbReference>
<evidence type="ECO:0000259" key="5">
    <source>
        <dbReference type="PROSITE" id="PS50968"/>
    </source>
</evidence>
<proteinExistence type="inferred from homology"/>
<dbReference type="AlphaFoldDB" id="A0A7V3VSW0"/>
<evidence type="ECO:0000256" key="3">
    <source>
        <dbReference type="HAMAP-Rule" id="MF_00272"/>
    </source>
</evidence>
<dbReference type="InterPro" id="IPR033753">
    <property type="entry name" value="GCV_H/Fam206"/>
</dbReference>
<dbReference type="InterPro" id="IPR000089">
    <property type="entry name" value="Biotin_lipoyl"/>
</dbReference>
<comment type="similarity">
    <text evidence="1 3">Belongs to the GcvH family.</text>
</comment>
<evidence type="ECO:0000313" key="6">
    <source>
        <dbReference type="EMBL" id="HGE75393.1"/>
    </source>
</evidence>
<evidence type="ECO:0000256" key="2">
    <source>
        <dbReference type="ARBA" id="ARBA00022823"/>
    </source>
</evidence>
<name>A0A7V3VSW0_9BACT</name>
<reference evidence="6" key="1">
    <citation type="journal article" date="2020" name="mSystems">
        <title>Genome- and Community-Level Interaction Insights into Carbon Utilization and Element Cycling Functions of Hydrothermarchaeota in Hydrothermal Sediment.</title>
        <authorList>
            <person name="Zhou Z."/>
            <person name="Liu Y."/>
            <person name="Xu W."/>
            <person name="Pan J."/>
            <person name="Luo Z.H."/>
            <person name="Li M."/>
        </authorList>
    </citation>
    <scope>NUCLEOTIDE SEQUENCE [LARGE SCALE GENOMIC DNA]</scope>
    <source>
        <strain evidence="6">SpSt-966</strain>
    </source>
</reference>
<feature type="modified residue" description="N6-lipoyllysine" evidence="3 4">
    <location>
        <position position="58"/>
    </location>
</feature>
<keyword evidence="2 3" id="KW-0450">Lipoyl</keyword>
<sequence length="123" mass="13392">MKKYSKTHEWAELNGKIATIGISDHAQDQLGDVVYVNLPTVGKTVKAGEMLCSIESVKSASDVYAPVSGKIVEVNKNLETTPETVNKSAEKDGWIAKIEVSNPKEMDSLLDKAGYDKIASEKH</sequence>
<comment type="caution">
    <text evidence="6">The sequence shown here is derived from an EMBL/GenBank/DDBJ whole genome shotgun (WGS) entry which is preliminary data.</text>
</comment>
<dbReference type="InterPro" id="IPR011053">
    <property type="entry name" value="Single_hybrid_motif"/>
</dbReference>
<dbReference type="PANTHER" id="PTHR11715">
    <property type="entry name" value="GLYCINE CLEAVAGE SYSTEM H PROTEIN"/>
    <property type="match status" value="1"/>
</dbReference>